<dbReference type="EMBL" id="JAVRFF010000056">
    <property type="protein sequence ID" value="MDT0477201.1"/>
    <property type="molecule type" value="Genomic_DNA"/>
</dbReference>
<organism evidence="4 5">
    <name type="scientific">Streptomyces hintoniae</name>
    <dbReference type="NCBI Taxonomy" id="3075521"/>
    <lineage>
        <taxon>Bacteria</taxon>
        <taxon>Bacillati</taxon>
        <taxon>Actinomycetota</taxon>
        <taxon>Actinomycetes</taxon>
        <taxon>Kitasatosporales</taxon>
        <taxon>Streptomycetaceae</taxon>
        <taxon>Streptomyces</taxon>
    </lineage>
</organism>
<dbReference type="SUPFAM" id="SSF54197">
    <property type="entry name" value="HIT-like"/>
    <property type="match status" value="1"/>
</dbReference>
<keyword evidence="5" id="KW-1185">Reference proteome</keyword>
<dbReference type="PRINTS" id="PR00332">
    <property type="entry name" value="HISTRIAD"/>
</dbReference>
<dbReference type="RefSeq" id="WP_280904372.1">
    <property type="nucleotide sequence ID" value="NZ_JAVRFF010000056.1"/>
</dbReference>
<sequence>MTTGSGANSPAGTGGRPPGECPFCDIVAGRAEARVVRRWPDSLAIVPLGAVTPGHLLVIPKRHVADVGTDPLVSATTMARAAELAAEFDACNIITSRGEPATQTVFHLHLHVLPRRDEDGLALPWAPGRDDGGRVTPEQADPHRDNESAVFQPSFIG</sequence>
<dbReference type="PANTHER" id="PTHR46648">
    <property type="entry name" value="HIT FAMILY PROTEIN 1"/>
    <property type="match status" value="1"/>
</dbReference>
<reference evidence="4" key="1">
    <citation type="submission" date="2024-05" db="EMBL/GenBank/DDBJ databases">
        <title>30 novel species of actinomycetes from the DSMZ collection.</title>
        <authorList>
            <person name="Nouioui I."/>
        </authorList>
    </citation>
    <scope>NUCLEOTIDE SEQUENCE</scope>
    <source>
        <strain evidence="4">DSM 41014</strain>
    </source>
</reference>
<comment type="caution">
    <text evidence="4">The sequence shown here is derived from an EMBL/GenBank/DDBJ whole genome shotgun (WGS) entry which is preliminary data.</text>
</comment>
<evidence type="ECO:0000313" key="5">
    <source>
        <dbReference type="Proteomes" id="UP001180489"/>
    </source>
</evidence>
<dbReference type="PROSITE" id="PS51084">
    <property type="entry name" value="HIT_2"/>
    <property type="match status" value="1"/>
</dbReference>
<dbReference type="InterPro" id="IPR011146">
    <property type="entry name" value="HIT-like"/>
</dbReference>
<dbReference type="PANTHER" id="PTHR46648:SF1">
    <property type="entry name" value="ADENOSINE 5'-MONOPHOSPHORAMIDASE HNT1"/>
    <property type="match status" value="1"/>
</dbReference>
<evidence type="ECO:0000259" key="3">
    <source>
        <dbReference type="PROSITE" id="PS51084"/>
    </source>
</evidence>
<gene>
    <name evidence="4" type="ORF">RM863_34280</name>
</gene>
<proteinExistence type="predicted"/>
<feature type="short sequence motif" description="Histidine triad motif" evidence="1">
    <location>
        <begin position="107"/>
        <end position="111"/>
    </location>
</feature>
<dbReference type="Proteomes" id="UP001180489">
    <property type="component" value="Unassembled WGS sequence"/>
</dbReference>
<evidence type="ECO:0000313" key="4">
    <source>
        <dbReference type="EMBL" id="MDT0477201.1"/>
    </source>
</evidence>
<name>A0ABU2UV82_9ACTN</name>
<evidence type="ECO:0000256" key="1">
    <source>
        <dbReference type="PROSITE-ProRule" id="PRU00464"/>
    </source>
</evidence>
<dbReference type="InterPro" id="IPR036265">
    <property type="entry name" value="HIT-like_sf"/>
</dbReference>
<dbReference type="InterPro" id="IPR001310">
    <property type="entry name" value="Histidine_triad_HIT"/>
</dbReference>
<accession>A0ABU2UV82</accession>
<feature type="region of interest" description="Disordered" evidence="2">
    <location>
        <begin position="126"/>
        <end position="157"/>
    </location>
</feature>
<protein>
    <submittedName>
        <fullName evidence="4">HIT domain-containing protein</fullName>
    </submittedName>
</protein>
<evidence type="ECO:0000256" key="2">
    <source>
        <dbReference type="SAM" id="MobiDB-lite"/>
    </source>
</evidence>
<dbReference type="Pfam" id="PF01230">
    <property type="entry name" value="HIT"/>
    <property type="match status" value="1"/>
</dbReference>
<feature type="domain" description="HIT" evidence="3">
    <location>
        <begin position="22"/>
        <end position="122"/>
    </location>
</feature>
<dbReference type="Gene3D" id="3.30.428.10">
    <property type="entry name" value="HIT-like"/>
    <property type="match status" value="1"/>
</dbReference>